<gene>
    <name evidence="2" type="ORF">IAD12_05935</name>
</gene>
<protein>
    <submittedName>
        <fullName evidence="2">ABC transporter permease subunit</fullName>
    </submittedName>
</protein>
<feature type="transmembrane region" description="Helical" evidence="1">
    <location>
        <begin position="236"/>
        <end position="255"/>
    </location>
</feature>
<evidence type="ECO:0000313" key="3">
    <source>
        <dbReference type="Proteomes" id="UP000824159"/>
    </source>
</evidence>
<proteinExistence type="predicted"/>
<evidence type="ECO:0000313" key="2">
    <source>
        <dbReference type="EMBL" id="HIT99773.1"/>
    </source>
</evidence>
<keyword evidence="1" id="KW-0812">Transmembrane</keyword>
<evidence type="ECO:0000256" key="1">
    <source>
        <dbReference type="SAM" id="Phobius"/>
    </source>
</evidence>
<dbReference type="AlphaFoldDB" id="A0A9D1HDA0"/>
<reference evidence="2" key="2">
    <citation type="journal article" date="2021" name="PeerJ">
        <title>Extensive microbial diversity within the chicken gut microbiome revealed by metagenomics and culture.</title>
        <authorList>
            <person name="Gilroy R."/>
            <person name="Ravi A."/>
            <person name="Getino M."/>
            <person name="Pursley I."/>
            <person name="Horton D.L."/>
            <person name="Alikhan N.F."/>
            <person name="Baker D."/>
            <person name="Gharbi K."/>
            <person name="Hall N."/>
            <person name="Watson M."/>
            <person name="Adriaenssens E.M."/>
            <person name="Foster-Nyarko E."/>
            <person name="Jarju S."/>
            <person name="Secka A."/>
            <person name="Antonio M."/>
            <person name="Oren A."/>
            <person name="Chaudhuri R.R."/>
            <person name="La Ragione R."/>
            <person name="Hildebrand F."/>
            <person name="Pallen M.J."/>
        </authorList>
    </citation>
    <scope>NUCLEOTIDE SEQUENCE</scope>
    <source>
        <strain evidence="2">CHK176-22527</strain>
    </source>
</reference>
<keyword evidence="1" id="KW-1133">Transmembrane helix</keyword>
<dbReference type="Pfam" id="PF12679">
    <property type="entry name" value="ABC2_membrane_2"/>
    <property type="match status" value="1"/>
</dbReference>
<feature type="transmembrane region" description="Helical" evidence="1">
    <location>
        <begin position="162"/>
        <end position="180"/>
    </location>
</feature>
<accession>A0A9D1HDA0</accession>
<dbReference type="Proteomes" id="UP000824159">
    <property type="component" value="Unassembled WGS sequence"/>
</dbReference>
<comment type="caution">
    <text evidence="2">The sequence shown here is derived from an EMBL/GenBank/DDBJ whole genome shotgun (WGS) entry which is preliminary data.</text>
</comment>
<dbReference type="EMBL" id="DVLX01000076">
    <property type="protein sequence ID" value="HIT99773.1"/>
    <property type="molecule type" value="Genomic_DNA"/>
</dbReference>
<feature type="transmembrane region" description="Helical" evidence="1">
    <location>
        <begin position="115"/>
        <end position="142"/>
    </location>
</feature>
<feature type="transmembrane region" description="Helical" evidence="1">
    <location>
        <begin position="187"/>
        <end position="206"/>
    </location>
</feature>
<name>A0A9D1HDA0_9FIRM</name>
<feature type="transmembrane region" description="Helical" evidence="1">
    <location>
        <begin position="72"/>
        <end position="94"/>
    </location>
</feature>
<dbReference type="GO" id="GO:0005886">
    <property type="term" value="C:plasma membrane"/>
    <property type="evidence" value="ECO:0007669"/>
    <property type="project" value="UniProtKB-SubCell"/>
</dbReference>
<dbReference type="GO" id="GO:0140359">
    <property type="term" value="F:ABC-type transporter activity"/>
    <property type="evidence" value="ECO:0007669"/>
    <property type="project" value="InterPro"/>
</dbReference>
<reference evidence="2" key="1">
    <citation type="submission" date="2020-10" db="EMBL/GenBank/DDBJ databases">
        <authorList>
            <person name="Gilroy R."/>
        </authorList>
    </citation>
    <scope>NUCLEOTIDE SEQUENCE</scope>
    <source>
        <strain evidence="2">CHK176-22527</strain>
    </source>
</reference>
<sequence>MMINIPYFLQTTKSNFKFLCAFTFVLCIFLTVMTNVFTPQTVSEMQSAVKGTVASNILTGDGTLISFMSNSFYTLMAIVFPMVYSIMVGNRMIAEKVDKGNMAGFLSTPVTRSKIVLSSALYFILSLAVMWGISSAVGIAAAEAFQPGELDVDKFLMMNLGAFLYHLTISSICFCSSCVFNTSKNSLIFGAGIPLCFFVISLFIKLSDSLDFLRYFTLNTLYDTQKIIDGSGYEGGFAAMTVMSVVLYAAGIAVFRKKDLPL</sequence>
<organism evidence="2 3">
    <name type="scientific">Candidatus Allocopromorpha excrementavium</name>
    <dbReference type="NCBI Taxonomy" id="2840741"/>
    <lineage>
        <taxon>Bacteria</taxon>
        <taxon>Bacillati</taxon>
        <taxon>Bacillota</taxon>
        <taxon>Clostridia</taxon>
        <taxon>Eubacteriales</taxon>
        <taxon>Eubacteriaceae</taxon>
        <taxon>Eubacteriaceae incertae sedis</taxon>
        <taxon>Candidatus Allocopromorpha</taxon>
    </lineage>
</organism>
<keyword evidence="1" id="KW-0472">Membrane</keyword>